<evidence type="ECO:0000256" key="1">
    <source>
        <dbReference type="ARBA" id="ARBA00004651"/>
    </source>
</evidence>
<comment type="similarity">
    <text evidence="2 8">Belongs to the 4-toluene sulfonate uptake permease (TSUP) (TC 2.A.102) family.</text>
</comment>
<protein>
    <recommendedName>
        <fullName evidence="8">Probable membrane transporter protein</fullName>
    </recommendedName>
</protein>
<dbReference type="AlphaFoldDB" id="A0A2S9XCF2"/>
<evidence type="ECO:0000256" key="2">
    <source>
        <dbReference type="ARBA" id="ARBA00009142"/>
    </source>
</evidence>
<keyword evidence="5 8" id="KW-0812">Transmembrane</keyword>
<feature type="transmembrane region" description="Helical" evidence="8">
    <location>
        <begin position="119"/>
        <end position="137"/>
    </location>
</feature>
<dbReference type="PANTHER" id="PTHR30269:SF0">
    <property type="entry name" value="MEMBRANE TRANSPORTER PROTEIN YFCA-RELATED"/>
    <property type="match status" value="1"/>
</dbReference>
<comment type="subcellular location">
    <subcellularLocation>
        <location evidence="1 8">Cell membrane</location>
        <topology evidence="1 8">Multi-pass membrane protein</topology>
    </subcellularLocation>
</comment>
<dbReference type="EMBL" id="PVNK01000281">
    <property type="protein sequence ID" value="PRP90480.1"/>
    <property type="molecule type" value="Genomic_DNA"/>
</dbReference>
<evidence type="ECO:0000256" key="4">
    <source>
        <dbReference type="ARBA" id="ARBA00022475"/>
    </source>
</evidence>
<dbReference type="PANTHER" id="PTHR30269">
    <property type="entry name" value="TRANSMEMBRANE PROTEIN YFCA"/>
    <property type="match status" value="1"/>
</dbReference>
<dbReference type="Proteomes" id="UP000237968">
    <property type="component" value="Unassembled WGS sequence"/>
</dbReference>
<feature type="transmembrane region" description="Helical" evidence="8">
    <location>
        <begin position="248"/>
        <end position="269"/>
    </location>
</feature>
<feature type="transmembrane region" description="Helical" evidence="8">
    <location>
        <begin position="93"/>
        <end position="113"/>
    </location>
</feature>
<feature type="transmembrane region" description="Helical" evidence="8">
    <location>
        <begin position="26"/>
        <end position="59"/>
    </location>
</feature>
<sequence>MLAALDAIPIPNLGGLSLLGNPWLDLALLLGAGVMAGIVNAMAGGGSFLAIPILIGLGVPPSTANGTIRVAILLQNATLVGAFHKNGVHAHKLSLRLAPPIMAGALLGSWLATRLDDELFRPLLGIILLLWAVILVIKPDRFLHPPDQERSPKPMTYALALAVGLYGGFLQSGVGFPLLALLSGHLGYDLVRANSVKASLIFAYTCLALPVFAFAGQVAWTPAFVLAAGTMGGAWLGVRWQLEKGASLVRWFVLVMVTVAGVLMLYSAFA</sequence>
<reference evidence="9 10" key="1">
    <citation type="submission" date="2018-03" db="EMBL/GenBank/DDBJ databases">
        <title>Draft Genome Sequences of the Obligatory Marine Myxobacteria Enhygromyxa salina SWB005.</title>
        <authorList>
            <person name="Poehlein A."/>
            <person name="Moghaddam J.A."/>
            <person name="Harms H."/>
            <person name="Alanjari M."/>
            <person name="Koenig G.M."/>
            <person name="Daniel R."/>
            <person name="Schaeberle T.F."/>
        </authorList>
    </citation>
    <scope>NUCLEOTIDE SEQUENCE [LARGE SCALE GENOMIC DNA]</scope>
    <source>
        <strain evidence="9 10">SWB005</strain>
    </source>
</reference>
<evidence type="ECO:0000256" key="5">
    <source>
        <dbReference type="ARBA" id="ARBA00022692"/>
    </source>
</evidence>
<dbReference type="GO" id="GO:0005886">
    <property type="term" value="C:plasma membrane"/>
    <property type="evidence" value="ECO:0007669"/>
    <property type="project" value="UniProtKB-SubCell"/>
</dbReference>
<accession>A0A2S9XCF2</accession>
<evidence type="ECO:0000313" key="9">
    <source>
        <dbReference type="EMBL" id="PRP90480.1"/>
    </source>
</evidence>
<dbReference type="Pfam" id="PF01925">
    <property type="entry name" value="TauE"/>
    <property type="match status" value="1"/>
</dbReference>
<keyword evidence="3" id="KW-0813">Transport</keyword>
<comment type="caution">
    <text evidence="9">The sequence shown here is derived from an EMBL/GenBank/DDBJ whole genome shotgun (WGS) entry which is preliminary data.</text>
</comment>
<evidence type="ECO:0000256" key="8">
    <source>
        <dbReference type="RuleBase" id="RU363041"/>
    </source>
</evidence>
<evidence type="ECO:0000256" key="3">
    <source>
        <dbReference type="ARBA" id="ARBA00022448"/>
    </source>
</evidence>
<feature type="transmembrane region" description="Helical" evidence="8">
    <location>
        <begin position="201"/>
        <end position="227"/>
    </location>
</feature>
<name>A0A2S9XCF2_9BACT</name>
<organism evidence="9 10">
    <name type="scientific">Enhygromyxa salina</name>
    <dbReference type="NCBI Taxonomy" id="215803"/>
    <lineage>
        <taxon>Bacteria</taxon>
        <taxon>Pseudomonadati</taxon>
        <taxon>Myxococcota</taxon>
        <taxon>Polyangia</taxon>
        <taxon>Nannocystales</taxon>
        <taxon>Nannocystaceae</taxon>
        <taxon>Enhygromyxa</taxon>
    </lineage>
</organism>
<dbReference type="OrthoDB" id="554695at2"/>
<dbReference type="RefSeq" id="WP_106395662.1">
    <property type="nucleotide sequence ID" value="NZ_PVNK01000281.1"/>
</dbReference>
<keyword evidence="10" id="KW-1185">Reference proteome</keyword>
<dbReference type="InterPro" id="IPR002781">
    <property type="entry name" value="TM_pro_TauE-like"/>
</dbReference>
<evidence type="ECO:0000256" key="6">
    <source>
        <dbReference type="ARBA" id="ARBA00022989"/>
    </source>
</evidence>
<evidence type="ECO:0000256" key="7">
    <source>
        <dbReference type="ARBA" id="ARBA00023136"/>
    </source>
</evidence>
<feature type="transmembrane region" description="Helical" evidence="8">
    <location>
        <begin position="157"/>
        <end position="181"/>
    </location>
</feature>
<dbReference type="InterPro" id="IPR052017">
    <property type="entry name" value="TSUP"/>
</dbReference>
<proteinExistence type="inferred from homology"/>
<keyword evidence="4 8" id="KW-1003">Cell membrane</keyword>
<keyword evidence="7 8" id="KW-0472">Membrane</keyword>
<evidence type="ECO:0000313" key="10">
    <source>
        <dbReference type="Proteomes" id="UP000237968"/>
    </source>
</evidence>
<keyword evidence="6 8" id="KW-1133">Transmembrane helix</keyword>
<gene>
    <name evidence="9" type="ORF">ENSA5_64990</name>
</gene>